<name>A0A5J4K495_9CHLR</name>
<feature type="transmembrane region" description="Helical" evidence="1">
    <location>
        <begin position="429"/>
        <end position="448"/>
    </location>
</feature>
<evidence type="ECO:0000313" key="3">
    <source>
        <dbReference type="Proteomes" id="UP000334820"/>
    </source>
</evidence>
<accession>A0A5J4K495</accession>
<feature type="transmembrane region" description="Helical" evidence="1">
    <location>
        <begin position="354"/>
        <end position="372"/>
    </location>
</feature>
<evidence type="ECO:0000256" key="1">
    <source>
        <dbReference type="SAM" id="Phobius"/>
    </source>
</evidence>
<sequence length="793" mass="87301">MLDLLLIWALVELLGLLCLPLTVTVLRNLPDRGWAFSKTLALALFAFCVWLPLMCVQSWPFSRAFIAGVFVVLLIPALAGLLLVRATLFKLLRANAIYLVSCELVFLGMVFLLGWIRSYGPDIRGFEMFMDEGFIAAIMRSPHLPPNDMWYAGYPINYYYYAHFTIVVLAKLLGQSPSIAFNTGICIFFGLTAVNLFGVACNVIAWAKHVRAAGSPPDDGRAEAPALAFPRLTAAIPYGLLTMALGLILGNLAATQQWWRDHGDLNQFDWFAPSRVVDKTINEFPAFSFLLSCFHAHVLALAFTILAIALAFNLLLAREGQGIFIFGRGWRLPLTLGVTAMVIGALFTMNGWDYPTYLGLALVCIALQQWLLHGRRFQGTLLVDIAAATVPLVILSLAFYLPFYLSFVSPSQGIGVVGPADRSSPGQEILIYGLFAFVFLSLLVASVARLPAFAEEEAATEKEDDPAVPAPGWLKWLVRFSAQWLSFWVIALLGLATLLLMRNSGTFVAAGALAAVGAVLVLSHLRDRALAFTLLLGSLAFALVAGCEVFYLRDVFADSYPRMNTVFKFYFQSWAQLSIACGAALFFILEALRPGEMVAPLQRLLQEGLQVVWTAALCLLLLAGAVYPVAGSYTRTDHFAQRSNSLDGLTYLSQTDPGDYAAIRWLNAHVDGDPVIVEAVGPDYSDYARISAFTGLPTIMGWVGHEYQWRVNWLNNVAYAADFNRRASDVATIYTSPQANVVRSLLTLYHVTYVYVGPLELAKYQAINLGHFPSFLRVVYSAEGVTIYKVELS</sequence>
<feature type="transmembrane region" description="Helical" evidence="1">
    <location>
        <begin position="96"/>
        <end position="116"/>
    </location>
</feature>
<feature type="transmembrane region" description="Helical" evidence="1">
    <location>
        <begin position="532"/>
        <end position="551"/>
    </location>
</feature>
<dbReference type="PANTHER" id="PTHR10790">
    <property type="entry name" value="TPR-DOMAIN CONTAINING PROTEIN"/>
    <property type="match status" value="1"/>
</dbReference>
<organism evidence="2 3">
    <name type="scientific">Thermogemmatispora aurantia</name>
    <dbReference type="NCBI Taxonomy" id="2045279"/>
    <lineage>
        <taxon>Bacteria</taxon>
        <taxon>Bacillati</taxon>
        <taxon>Chloroflexota</taxon>
        <taxon>Ktedonobacteria</taxon>
        <taxon>Thermogemmatisporales</taxon>
        <taxon>Thermogemmatisporaceae</taxon>
        <taxon>Thermogemmatispora</taxon>
    </lineage>
</organism>
<dbReference type="Proteomes" id="UP000334820">
    <property type="component" value="Unassembled WGS sequence"/>
</dbReference>
<dbReference type="EMBL" id="BKZV01000001">
    <property type="protein sequence ID" value="GER81509.1"/>
    <property type="molecule type" value="Genomic_DNA"/>
</dbReference>
<feature type="transmembrane region" description="Helical" evidence="1">
    <location>
        <begin position="158"/>
        <end position="174"/>
    </location>
</feature>
<keyword evidence="1" id="KW-0472">Membrane</keyword>
<feature type="transmembrane region" description="Helical" evidence="1">
    <location>
        <begin position="329"/>
        <end position="348"/>
    </location>
</feature>
<reference evidence="2 3" key="1">
    <citation type="journal article" date="2019" name="Int. J. Syst. Evol. Microbiol.">
        <title>Thermogemmatispora aurantia sp. nov. and Thermogemmatispora argillosa sp. nov., within the class Ktedonobacteria, and emended description of the genus Thermogemmatispora.</title>
        <authorList>
            <person name="Zheng Y."/>
            <person name="Wang C.M."/>
            <person name="Sakai Y."/>
            <person name="Abe K."/>
            <person name="Yokota A."/>
            <person name="Yabe S."/>
        </authorList>
    </citation>
    <scope>NUCLEOTIDE SEQUENCE [LARGE SCALE GENOMIC DNA]</scope>
    <source>
        <strain evidence="2 3">A1-2</strain>
    </source>
</reference>
<feature type="transmembrane region" description="Helical" evidence="1">
    <location>
        <begin position="507"/>
        <end position="525"/>
    </location>
</feature>
<feature type="transmembrane region" description="Helical" evidence="1">
    <location>
        <begin position="186"/>
        <end position="207"/>
    </location>
</feature>
<evidence type="ECO:0008006" key="4">
    <source>
        <dbReference type="Google" id="ProtNLM"/>
    </source>
</evidence>
<proteinExistence type="predicted"/>
<dbReference type="Pfam" id="PF10060">
    <property type="entry name" value="DUF2298"/>
    <property type="match status" value="1"/>
</dbReference>
<feature type="transmembrane region" description="Helical" evidence="1">
    <location>
        <begin position="610"/>
        <end position="630"/>
    </location>
</feature>
<keyword evidence="1" id="KW-1133">Transmembrane helix</keyword>
<dbReference type="InterPro" id="IPR018746">
    <property type="entry name" value="DUF2298"/>
</dbReference>
<feature type="transmembrane region" description="Helical" evidence="1">
    <location>
        <begin position="39"/>
        <end position="59"/>
    </location>
</feature>
<dbReference type="AlphaFoldDB" id="A0A5J4K495"/>
<keyword evidence="3" id="KW-1185">Reference proteome</keyword>
<feature type="transmembrane region" description="Helical" evidence="1">
    <location>
        <begin position="65"/>
        <end position="84"/>
    </location>
</feature>
<feature type="transmembrane region" description="Helical" evidence="1">
    <location>
        <begin position="294"/>
        <end position="317"/>
    </location>
</feature>
<keyword evidence="1" id="KW-0812">Transmembrane</keyword>
<dbReference type="PANTHER" id="PTHR10790:SF51">
    <property type="entry name" value="TETRATRICOPEPTIDE REPEAT PROTEIN"/>
    <property type="match status" value="1"/>
</dbReference>
<feature type="transmembrane region" description="Helical" evidence="1">
    <location>
        <begin position="484"/>
        <end position="501"/>
    </location>
</feature>
<evidence type="ECO:0000313" key="2">
    <source>
        <dbReference type="EMBL" id="GER81509.1"/>
    </source>
</evidence>
<feature type="transmembrane region" description="Helical" evidence="1">
    <location>
        <begin position="571"/>
        <end position="589"/>
    </location>
</feature>
<gene>
    <name evidence="2" type="ORF">KTAU_01470</name>
</gene>
<comment type="caution">
    <text evidence="2">The sequence shown here is derived from an EMBL/GenBank/DDBJ whole genome shotgun (WGS) entry which is preliminary data.</text>
</comment>
<protein>
    <recommendedName>
        <fullName evidence="4">Chlor_Arch_YYY domain-containing protein</fullName>
    </recommendedName>
</protein>
<dbReference type="NCBIfam" id="TIGR03662">
    <property type="entry name" value="Chlor_Arch_YYY"/>
    <property type="match status" value="1"/>
</dbReference>
<feature type="transmembrane region" description="Helical" evidence="1">
    <location>
        <begin position="381"/>
        <end position="401"/>
    </location>
</feature>
<dbReference type="RefSeq" id="WP_151726578.1">
    <property type="nucleotide sequence ID" value="NZ_BKZV01000001.1"/>
</dbReference>
<feature type="transmembrane region" description="Helical" evidence="1">
    <location>
        <begin position="6"/>
        <end position="27"/>
    </location>
</feature>